<name>A0A8H7VNU8_9FUNG</name>
<dbReference type="Proteomes" id="UP000646827">
    <property type="component" value="Unassembled WGS sequence"/>
</dbReference>
<dbReference type="EMBL" id="JAEPRB010000063">
    <property type="protein sequence ID" value="KAG2223343.1"/>
    <property type="molecule type" value="Genomic_DNA"/>
</dbReference>
<dbReference type="OrthoDB" id="2271362at2759"/>
<evidence type="ECO:0000313" key="2">
    <source>
        <dbReference type="EMBL" id="KAG2223343.1"/>
    </source>
</evidence>
<reference evidence="2 3" key="1">
    <citation type="submission" date="2020-12" db="EMBL/GenBank/DDBJ databases">
        <title>Metabolic potential, ecology and presence of endohyphal bacteria is reflected in genomic diversity of Mucoromycotina.</title>
        <authorList>
            <person name="Muszewska A."/>
            <person name="Okrasinska A."/>
            <person name="Steczkiewicz K."/>
            <person name="Drgas O."/>
            <person name="Orlowska M."/>
            <person name="Perlinska-Lenart U."/>
            <person name="Aleksandrzak-Piekarczyk T."/>
            <person name="Szatraj K."/>
            <person name="Zielenkiewicz U."/>
            <person name="Pilsyk S."/>
            <person name="Malc E."/>
            <person name="Mieczkowski P."/>
            <person name="Kruszewska J.S."/>
            <person name="Biernat P."/>
            <person name="Pawlowska J."/>
        </authorList>
    </citation>
    <scope>NUCLEOTIDE SEQUENCE [LARGE SCALE GENOMIC DNA]</scope>
    <source>
        <strain evidence="2 3">CBS 142.35</strain>
    </source>
</reference>
<sequence>MITRQVLNKILDILNDSGAVLEEENGHVVLRIGSVTEPVPVNYLKRDYNDHEECNKDVLLTATPGTTTGIQQPNIRDNNVSATRRRSLRKLPNNGDKNSNINNNLAQPLDKKQNSNKLPAANKTHNKKADFEKDRELVAVDVSESSSFIKIKRDEAIDRRKSLRSFSIANRAKNQNDVTLARAKVPSLLSDPLHASKHDQKKDEKQKQRKRTLDVDDDDGKQQEGKTQNGLVISTPIKKRRLLDQSTVDGFCKTSNNKLKQKIENRGISLFGNNQVKLSSPYKTRSVSSNNQSTITKTDPLTIVYQEDGDVDDVAKKGAGKKAKAFMLQQRDMASNISGERSLQQLIRQNTSMLNLYRYWVAWSSLKNTCDDKKHINSNVHEFLFGRVKGKNDTEMEKTMKYMKAGERLSKLAQKYGDFIVLIPEIFIPSVFQQITDKEFNVIQKRLSQDKKFENTMSDLSQISNEEGALYDILWTKIGNE</sequence>
<comment type="caution">
    <text evidence="2">The sequence shown here is derived from an EMBL/GenBank/DDBJ whole genome shotgun (WGS) entry which is preliminary data.</text>
</comment>
<protein>
    <submittedName>
        <fullName evidence="2">Uncharacterized protein</fullName>
    </submittedName>
</protein>
<dbReference type="AlphaFoldDB" id="A0A8H7VNU8"/>
<organism evidence="2 3">
    <name type="scientific">Circinella minor</name>
    <dbReference type="NCBI Taxonomy" id="1195481"/>
    <lineage>
        <taxon>Eukaryota</taxon>
        <taxon>Fungi</taxon>
        <taxon>Fungi incertae sedis</taxon>
        <taxon>Mucoromycota</taxon>
        <taxon>Mucoromycotina</taxon>
        <taxon>Mucoromycetes</taxon>
        <taxon>Mucorales</taxon>
        <taxon>Lichtheimiaceae</taxon>
        <taxon>Circinella</taxon>
    </lineage>
</organism>
<evidence type="ECO:0000313" key="3">
    <source>
        <dbReference type="Proteomes" id="UP000646827"/>
    </source>
</evidence>
<feature type="compositionally biased region" description="Polar residues" evidence="1">
    <location>
        <begin position="63"/>
        <end position="82"/>
    </location>
</feature>
<feature type="compositionally biased region" description="Low complexity" evidence="1">
    <location>
        <begin position="93"/>
        <end position="104"/>
    </location>
</feature>
<proteinExistence type="predicted"/>
<gene>
    <name evidence="2" type="ORF">INT45_009000</name>
</gene>
<feature type="compositionally biased region" description="Basic and acidic residues" evidence="1">
    <location>
        <begin position="194"/>
        <end position="224"/>
    </location>
</feature>
<accession>A0A8H7VNU8</accession>
<feature type="region of interest" description="Disordered" evidence="1">
    <location>
        <begin position="63"/>
        <end position="130"/>
    </location>
</feature>
<evidence type="ECO:0000256" key="1">
    <source>
        <dbReference type="SAM" id="MobiDB-lite"/>
    </source>
</evidence>
<feature type="region of interest" description="Disordered" evidence="1">
    <location>
        <begin position="189"/>
        <end position="232"/>
    </location>
</feature>
<keyword evidence="3" id="KW-1185">Reference proteome</keyword>